<feature type="domain" description="Heterokaryon incompatibility" evidence="1">
    <location>
        <begin position="199"/>
        <end position="353"/>
    </location>
</feature>
<dbReference type="PANTHER" id="PTHR33112">
    <property type="entry name" value="DOMAIN PROTEIN, PUTATIVE-RELATED"/>
    <property type="match status" value="1"/>
</dbReference>
<evidence type="ECO:0000313" key="3">
    <source>
        <dbReference type="Proteomes" id="UP000184330"/>
    </source>
</evidence>
<dbReference type="PANTHER" id="PTHR33112:SF10">
    <property type="entry name" value="TOL"/>
    <property type="match status" value="1"/>
</dbReference>
<proteinExistence type="predicted"/>
<dbReference type="EMBL" id="FJOG01000044">
    <property type="protein sequence ID" value="CZR67421.1"/>
    <property type="molecule type" value="Genomic_DNA"/>
</dbReference>
<sequence>MATTTGLCSKCQRIFVLEKSDEHKNKRIPHHENIQNMIQASKNGCIICGILWSKFSAQDKEFLIGNGLEEFTVSFYVTPMHRKIQLSFYTGDVETQILFFEFEDLEGVAVNKEMARASEAIRICYSDTPCSKETTSTGSIASLQRAKTWIDQCIQEHQICQHEEQTKRAFPTRLVRLDTTEDLKLYLCDAQDLPESTQYMTLSHRWGTGKLNTLTLQNIEDLRACIPFTDLTKTFQDAIIITRFMGIEYIWIDSLCIIQDSAEDWERESLLMRDVYTNSYCNIAATHAMDGQKGCFVDRRDIDISSPIIEIPRALLPNDALFKSGRYKCKDRDLWDNEVTTSPLLKRAWVFQERLLAPRILHFASSRIFFECQEARTCEGFSEERIPERYFTDEVKTKLQRSLAKAYSICGDDAESVERRRVLGRAAWKIMVDNFSTCELTRESDRLVAISGLASHLQPLMSCRYIAGLWGVDFVHQLLWKTYEHCASSGSYQAPSWSWASEPRVVSLRGYNLHSLHSSEQDLEKSQMTELVTVEKVEVVTVDGNPMSQVIYSKALSGYRASSKIRGVDFWFHPDNDPRGEDVVQASTFMCVILVRVKESNDSPDGVEGLILRATGKAKGQYERIALVQSSSRDRGVVRMYPGYVKDQKEKDMMTEDLYEEYNQETDSYTFTIV</sequence>
<dbReference type="OrthoDB" id="2958217at2759"/>
<evidence type="ECO:0000313" key="2">
    <source>
        <dbReference type="EMBL" id="CZR67421.1"/>
    </source>
</evidence>
<dbReference type="STRING" id="576137.A0A1L7XQT9"/>
<dbReference type="Proteomes" id="UP000184330">
    <property type="component" value="Unassembled WGS sequence"/>
</dbReference>
<organism evidence="2 3">
    <name type="scientific">Phialocephala subalpina</name>
    <dbReference type="NCBI Taxonomy" id="576137"/>
    <lineage>
        <taxon>Eukaryota</taxon>
        <taxon>Fungi</taxon>
        <taxon>Dikarya</taxon>
        <taxon>Ascomycota</taxon>
        <taxon>Pezizomycotina</taxon>
        <taxon>Leotiomycetes</taxon>
        <taxon>Helotiales</taxon>
        <taxon>Mollisiaceae</taxon>
        <taxon>Phialocephala</taxon>
        <taxon>Phialocephala fortinii species complex</taxon>
    </lineage>
</organism>
<protein>
    <recommendedName>
        <fullName evidence="1">Heterokaryon incompatibility domain-containing protein</fullName>
    </recommendedName>
</protein>
<name>A0A1L7XQT9_9HELO</name>
<keyword evidence="3" id="KW-1185">Reference proteome</keyword>
<dbReference type="AlphaFoldDB" id="A0A1L7XQT9"/>
<gene>
    <name evidence="2" type="ORF">PAC_17320</name>
</gene>
<dbReference type="Pfam" id="PF06985">
    <property type="entry name" value="HET"/>
    <property type="match status" value="1"/>
</dbReference>
<dbReference type="InterPro" id="IPR010730">
    <property type="entry name" value="HET"/>
</dbReference>
<reference evidence="2 3" key="1">
    <citation type="submission" date="2016-03" db="EMBL/GenBank/DDBJ databases">
        <authorList>
            <person name="Ploux O."/>
        </authorList>
    </citation>
    <scope>NUCLEOTIDE SEQUENCE [LARGE SCALE GENOMIC DNA]</scope>
    <source>
        <strain evidence="2 3">UAMH 11012</strain>
    </source>
</reference>
<evidence type="ECO:0000259" key="1">
    <source>
        <dbReference type="Pfam" id="PF06985"/>
    </source>
</evidence>
<accession>A0A1L7XQT9</accession>